<accession>K8DYT4</accession>
<dbReference type="OrthoDB" id="9813612at2"/>
<name>K8DYT4_9FIRM</name>
<evidence type="ECO:0000256" key="6">
    <source>
        <dbReference type="ARBA" id="ARBA00022898"/>
    </source>
</evidence>
<evidence type="ECO:0000313" key="12">
    <source>
        <dbReference type="Proteomes" id="UP000009315"/>
    </source>
</evidence>
<dbReference type="GO" id="GO:0009236">
    <property type="term" value="P:cobalamin biosynthetic process"/>
    <property type="evidence" value="ECO:0007669"/>
    <property type="project" value="UniProtKB-UniPathway"/>
</dbReference>
<dbReference type="GO" id="GO:0030170">
    <property type="term" value="F:pyridoxal phosphate binding"/>
    <property type="evidence" value="ECO:0007669"/>
    <property type="project" value="InterPro"/>
</dbReference>
<protein>
    <recommendedName>
        <fullName evidence="4">threonine-phosphate decarboxylase</fullName>
        <ecNumber evidence="4">4.1.1.81</ecNumber>
    </recommendedName>
    <alternativeName>
        <fullName evidence="8">L-threonine-O-3-phosphate decarboxylase</fullName>
    </alternativeName>
</protein>
<dbReference type="STRING" id="1121428.DESHY_160094"/>
<evidence type="ECO:0000313" key="11">
    <source>
        <dbReference type="EMBL" id="CCO07970.1"/>
    </source>
</evidence>
<gene>
    <name evidence="11" type="ORF">DESHY_160094</name>
</gene>
<dbReference type="EMBL" id="CAOS01000008">
    <property type="protein sequence ID" value="CCO07970.1"/>
    <property type="molecule type" value="Genomic_DNA"/>
</dbReference>
<dbReference type="InterPro" id="IPR004838">
    <property type="entry name" value="NHTrfase_class1_PyrdxlP-BS"/>
</dbReference>
<dbReference type="PROSITE" id="PS00105">
    <property type="entry name" value="AA_TRANSFER_CLASS_1"/>
    <property type="match status" value="1"/>
</dbReference>
<dbReference type="eggNOG" id="COG0079">
    <property type="taxonomic scope" value="Bacteria"/>
</dbReference>
<dbReference type="Gene3D" id="3.40.640.10">
    <property type="entry name" value="Type I PLP-dependent aspartate aminotransferase-like (Major domain)"/>
    <property type="match status" value="1"/>
</dbReference>
<organism evidence="11 12">
    <name type="scientific">Desulforamulus hydrothermalis Lam5 = DSM 18033</name>
    <dbReference type="NCBI Taxonomy" id="1121428"/>
    <lineage>
        <taxon>Bacteria</taxon>
        <taxon>Bacillati</taxon>
        <taxon>Bacillota</taxon>
        <taxon>Clostridia</taxon>
        <taxon>Eubacteriales</taxon>
        <taxon>Peptococcaceae</taxon>
        <taxon>Desulforamulus</taxon>
    </lineage>
</organism>
<dbReference type="CDD" id="cd00609">
    <property type="entry name" value="AAT_like"/>
    <property type="match status" value="1"/>
</dbReference>
<evidence type="ECO:0000256" key="4">
    <source>
        <dbReference type="ARBA" id="ARBA00012285"/>
    </source>
</evidence>
<dbReference type="UniPathway" id="UPA00148"/>
<keyword evidence="7" id="KW-0456">Lyase</keyword>
<evidence type="ECO:0000259" key="10">
    <source>
        <dbReference type="Pfam" id="PF00155"/>
    </source>
</evidence>
<evidence type="ECO:0000256" key="8">
    <source>
        <dbReference type="ARBA" id="ARBA00029996"/>
    </source>
</evidence>
<dbReference type="GO" id="GO:0048472">
    <property type="term" value="F:threonine-phosphate decarboxylase activity"/>
    <property type="evidence" value="ECO:0007669"/>
    <property type="project" value="UniProtKB-EC"/>
</dbReference>
<evidence type="ECO:0000256" key="9">
    <source>
        <dbReference type="ARBA" id="ARBA00048531"/>
    </source>
</evidence>
<dbReference type="InterPro" id="IPR015424">
    <property type="entry name" value="PyrdxlP-dep_Trfase"/>
</dbReference>
<comment type="function">
    <text evidence="2">Decarboxylates L-threonine-O-3-phosphate to yield (R)-1-amino-2-propanol O-2-phosphate, the precursor for the linkage between the nucleotide loop and the corrin ring in cobalamin.</text>
</comment>
<comment type="cofactor">
    <cofactor evidence="1">
        <name>pyridoxal 5'-phosphate</name>
        <dbReference type="ChEBI" id="CHEBI:597326"/>
    </cofactor>
</comment>
<keyword evidence="6" id="KW-0663">Pyridoxal phosphate</keyword>
<evidence type="ECO:0000256" key="3">
    <source>
        <dbReference type="ARBA" id="ARBA00004953"/>
    </source>
</evidence>
<dbReference type="Proteomes" id="UP000009315">
    <property type="component" value="Unassembled WGS sequence"/>
</dbReference>
<evidence type="ECO:0000256" key="5">
    <source>
        <dbReference type="ARBA" id="ARBA00022573"/>
    </source>
</evidence>
<comment type="pathway">
    <text evidence="3">Cofactor biosynthesis; adenosylcobalamin biosynthesis.</text>
</comment>
<feature type="domain" description="Aminotransferase class I/classII large" evidence="10">
    <location>
        <begin position="21"/>
        <end position="348"/>
    </location>
</feature>
<dbReference type="InterPro" id="IPR015421">
    <property type="entry name" value="PyrdxlP-dep_Trfase_major"/>
</dbReference>
<evidence type="ECO:0000256" key="1">
    <source>
        <dbReference type="ARBA" id="ARBA00001933"/>
    </source>
</evidence>
<dbReference type="Gene3D" id="3.90.1150.10">
    <property type="entry name" value="Aspartate Aminotransferase, domain 1"/>
    <property type="match status" value="1"/>
</dbReference>
<comment type="catalytic activity">
    <reaction evidence="9">
        <text>O-phospho-L-threonine + H(+) = (R)-1-aminopropan-2-yl phosphate + CO2</text>
        <dbReference type="Rhea" id="RHEA:11492"/>
        <dbReference type="ChEBI" id="CHEBI:15378"/>
        <dbReference type="ChEBI" id="CHEBI:16526"/>
        <dbReference type="ChEBI" id="CHEBI:58563"/>
        <dbReference type="ChEBI" id="CHEBI:58675"/>
        <dbReference type="EC" id="4.1.1.81"/>
    </reaction>
</comment>
<dbReference type="PANTHER" id="PTHR42885">
    <property type="entry name" value="HISTIDINOL-PHOSPHATE AMINOTRANSFERASE-RELATED"/>
    <property type="match status" value="1"/>
</dbReference>
<keyword evidence="5" id="KW-0169">Cobalamin biosynthesis</keyword>
<dbReference type="InterPro" id="IPR005860">
    <property type="entry name" value="CobD"/>
</dbReference>
<sequence>MQHGGNVWRAAQAYGVPKERILDFSANINPLGPSPKAMAALQAALADIKHYPEPQAETLRRLIANITGVPESMLILGNGAAELIYALAGVIKPRRVVLPVPAFSEYAAAFAAFAQLEVVLPPEQNFCLDVGQLLRLLQPGDLLILANPNNPTGGLIEPTELAQLVWGTGRAGAWLLVDEAFMDFVRPSRTLLPEVSGHPWLMILRSLTKFFAMPGLRLGYLAAAPYIIKQLTDCLPPWRVNLPAQAAGLASLQDTDYIETTLKLIHRQRDWLAAGLAALPGLRPLPAAANYILVDCRAGGLTAGQIQAHLGPAGILIRNCDNFRGLDSYYFRVAVRSQEENRILLHHLQTIITG</sequence>
<proteinExistence type="predicted"/>
<reference evidence="11 12" key="1">
    <citation type="journal article" date="2013" name="Genome Announc.">
        <title>Genome Sequence of the Sulfate-Reducing Bacterium Desulfotomaculum hydrothermale Lam5(T).</title>
        <authorList>
            <person name="Amin O."/>
            <person name="Fardeau M.L."/>
            <person name="Valette O."/>
            <person name="Hirschler-Rea A."/>
            <person name="Barbe V."/>
            <person name="Medigue C."/>
            <person name="Vacherie B."/>
            <person name="Ollivier B."/>
            <person name="Bertin P.N."/>
            <person name="Dolla A."/>
        </authorList>
    </citation>
    <scope>NUCLEOTIDE SEQUENCE [LARGE SCALE GENOMIC DNA]</scope>
    <source>
        <strain evidence="12">Lam5 / DSM 18033</strain>
    </source>
</reference>
<evidence type="ECO:0000256" key="7">
    <source>
        <dbReference type="ARBA" id="ARBA00023239"/>
    </source>
</evidence>
<comment type="caution">
    <text evidence="11">The sequence shown here is derived from an EMBL/GenBank/DDBJ whole genome shotgun (WGS) entry which is preliminary data.</text>
</comment>
<dbReference type="InterPro" id="IPR015422">
    <property type="entry name" value="PyrdxlP-dep_Trfase_small"/>
</dbReference>
<dbReference type="Pfam" id="PF00155">
    <property type="entry name" value="Aminotran_1_2"/>
    <property type="match status" value="1"/>
</dbReference>
<dbReference type="InterPro" id="IPR004839">
    <property type="entry name" value="Aminotransferase_I/II_large"/>
</dbReference>
<dbReference type="AlphaFoldDB" id="K8DYT4"/>
<dbReference type="EC" id="4.1.1.81" evidence="4"/>
<dbReference type="RefSeq" id="WP_008411116.1">
    <property type="nucleotide sequence ID" value="NZ_CAOS01000008.1"/>
</dbReference>
<dbReference type="PANTHER" id="PTHR42885:SF1">
    <property type="entry name" value="THREONINE-PHOSPHATE DECARBOXYLASE"/>
    <property type="match status" value="1"/>
</dbReference>
<dbReference type="NCBIfam" id="TIGR01140">
    <property type="entry name" value="L_thr_O3P_dcar"/>
    <property type="match status" value="1"/>
</dbReference>
<dbReference type="SUPFAM" id="SSF53383">
    <property type="entry name" value="PLP-dependent transferases"/>
    <property type="match status" value="1"/>
</dbReference>
<evidence type="ECO:0000256" key="2">
    <source>
        <dbReference type="ARBA" id="ARBA00003444"/>
    </source>
</evidence>
<keyword evidence="12" id="KW-1185">Reference proteome</keyword>